<feature type="transmembrane region" description="Helical" evidence="11">
    <location>
        <begin position="34"/>
        <end position="56"/>
    </location>
</feature>
<evidence type="ECO:0000313" key="13">
    <source>
        <dbReference type="Proteomes" id="UP001162156"/>
    </source>
</evidence>
<dbReference type="PANTHER" id="PTHR13906:SF16">
    <property type="entry name" value="LYSOPHOSPHOLIPID ACYLTRANSFERASE 7"/>
    <property type="match status" value="1"/>
</dbReference>
<evidence type="ECO:0000313" key="12">
    <source>
        <dbReference type="EMBL" id="KAJ8945056.1"/>
    </source>
</evidence>
<dbReference type="Pfam" id="PF03062">
    <property type="entry name" value="MBOAT"/>
    <property type="match status" value="1"/>
</dbReference>
<evidence type="ECO:0000256" key="9">
    <source>
        <dbReference type="ARBA" id="ARBA00025707"/>
    </source>
</evidence>
<dbReference type="PANTHER" id="PTHR13906">
    <property type="entry name" value="PORCUPINE"/>
    <property type="match status" value="1"/>
</dbReference>
<proteinExistence type="inferred from homology"/>
<evidence type="ECO:0000256" key="1">
    <source>
        <dbReference type="ARBA" id="ARBA00004141"/>
    </source>
</evidence>
<feature type="transmembrane region" description="Helical" evidence="11">
    <location>
        <begin position="374"/>
        <end position="393"/>
    </location>
</feature>
<gene>
    <name evidence="12" type="ORF">NQ314_009323</name>
</gene>
<evidence type="ECO:0000256" key="5">
    <source>
        <dbReference type="ARBA" id="ARBA00022692"/>
    </source>
</evidence>
<dbReference type="GO" id="GO:0016020">
    <property type="term" value="C:membrane"/>
    <property type="evidence" value="ECO:0007669"/>
    <property type="project" value="UniProtKB-SubCell"/>
</dbReference>
<comment type="caution">
    <text evidence="12">The sequence shown here is derived from an EMBL/GenBank/DDBJ whole genome shotgun (WGS) entry which is preliminary data.</text>
</comment>
<feature type="transmembrane region" description="Helical" evidence="11">
    <location>
        <begin position="96"/>
        <end position="118"/>
    </location>
</feature>
<dbReference type="InterPro" id="IPR004299">
    <property type="entry name" value="MBOAT_fam"/>
</dbReference>
<dbReference type="AlphaFoldDB" id="A0AAV8Y399"/>
<keyword evidence="6 11" id="KW-1133">Transmembrane helix</keyword>
<keyword evidence="13" id="KW-1185">Reference proteome</keyword>
<comment type="pathway">
    <text evidence="2">Lipid metabolism; phospholipid metabolism.</text>
</comment>
<accession>A0AAV8Y399</accession>
<name>A0AAV8Y399_9CUCU</name>
<feature type="transmembrane region" description="Helical" evidence="11">
    <location>
        <begin position="6"/>
        <end position="22"/>
    </location>
</feature>
<reference evidence="12" key="1">
    <citation type="journal article" date="2023" name="Insect Mol. Biol.">
        <title>Genome sequencing provides insights into the evolution of gene families encoding plant cell wall-degrading enzymes in longhorned beetles.</title>
        <authorList>
            <person name="Shin N.R."/>
            <person name="Okamura Y."/>
            <person name="Kirsch R."/>
            <person name="Pauchet Y."/>
        </authorList>
    </citation>
    <scope>NUCLEOTIDE SEQUENCE</scope>
    <source>
        <strain evidence="12">RBIC_L_NR</strain>
    </source>
</reference>
<keyword evidence="4" id="KW-0808">Transferase</keyword>
<evidence type="ECO:0000256" key="11">
    <source>
        <dbReference type="SAM" id="Phobius"/>
    </source>
</evidence>
<feature type="transmembrane region" description="Helical" evidence="11">
    <location>
        <begin position="139"/>
        <end position="156"/>
    </location>
</feature>
<comment type="similarity">
    <text evidence="3">Belongs to the membrane-bound acyltransferase family.</text>
</comment>
<feature type="transmembrane region" description="Helical" evidence="11">
    <location>
        <begin position="292"/>
        <end position="319"/>
    </location>
</feature>
<evidence type="ECO:0000256" key="4">
    <source>
        <dbReference type="ARBA" id="ARBA00022679"/>
    </source>
</evidence>
<keyword evidence="5 11" id="KW-0812">Transmembrane</keyword>
<evidence type="ECO:0000256" key="6">
    <source>
        <dbReference type="ARBA" id="ARBA00022989"/>
    </source>
</evidence>
<keyword evidence="7 11" id="KW-0472">Membrane</keyword>
<dbReference type="EMBL" id="JANEYF010002544">
    <property type="protein sequence ID" value="KAJ8945056.1"/>
    <property type="molecule type" value="Genomic_DNA"/>
</dbReference>
<dbReference type="InterPro" id="IPR049941">
    <property type="entry name" value="LPLAT_7/PORCN-like"/>
</dbReference>
<protein>
    <recommendedName>
        <fullName evidence="10">Lysophospholipid acyltransferase 7</fullName>
    </recommendedName>
</protein>
<evidence type="ECO:0000256" key="8">
    <source>
        <dbReference type="ARBA" id="ARBA00023315"/>
    </source>
</evidence>
<dbReference type="GO" id="GO:0071617">
    <property type="term" value="F:lysophospholipid acyltransferase activity"/>
    <property type="evidence" value="ECO:0007669"/>
    <property type="project" value="TreeGrafter"/>
</dbReference>
<comment type="subcellular location">
    <subcellularLocation>
        <location evidence="1">Membrane</location>
        <topology evidence="1">Multi-pass membrane protein</topology>
    </subcellularLocation>
</comment>
<evidence type="ECO:0000256" key="10">
    <source>
        <dbReference type="ARBA" id="ARBA00093678"/>
    </source>
</evidence>
<comment type="pathway">
    <text evidence="9">Phospholipid metabolism.</text>
</comment>
<dbReference type="GO" id="GO:0044233">
    <property type="term" value="C:mitochondria-associated endoplasmic reticulum membrane contact site"/>
    <property type="evidence" value="ECO:0007669"/>
    <property type="project" value="TreeGrafter"/>
</dbReference>
<dbReference type="Proteomes" id="UP001162156">
    <property type="component" value="Unassembled WGS sequence"/>
</dbReference>
<organism evidence="12 13">
    <name type="scientific">Rhamnusium bicolor</name>
    <dbReference type="NCBI Taxonomy" id="1586634"/>
    <lineage>
        <taxon>Eukaryota</taxon>
        <taxon>Metazoa</taxon>
        <taxon>Ecdysozoa</taxon>
        <taxon>Arthropoda</taxon>
        <taxon>Hexapoda</taxon>
        <taxon>Insecta</taxon>
        <taxon>Pterygota</taxon>
        <taxon>Neoptera</taxon>
        <taxon>Endopterygota</taxon>
        <taxon>Coleoptera</taxon>
        <taxon>Polyphaga</taxon>
        <taxon>Cucujiformia</taxon>
        <taxon>Chrysomeloidea</taxon>
        <taxon>Cerambycidae</taxon>
        <taxon>Lepturinae</taxon>
        <taxon>Rhagiini</taxon>
        <taxon>Rhamnusium</taxon>
    </lineage>
</organism>
<keyword evidence="8" id="KW-0012">Acyltransferase</keyword>
<evidence type="ECO:0000256" key="3">
    <source>
        <dbReference type="ARBA" id="ARBA00010323"/>
    </source>
</evidence>
<evidence type="ECO:0000256" key="7">
    <source>
        <dbReference type="ARBA" id="ARBA00023136"/>
    </source>
</evidence>
<sequence>MIIEDIIYLCLLFFSMGFGVYYRSIENADYKKKVGALLGLLIVFIVSGLHSIHVLISTLVNAYIILYTDKRDTAGKTEEEKLEDETCDINLEFLDVFYYAFNFCGVLTGPYFRYTTYLDHLNKPYHRYDNYREAMLKKLYLIPLLGGIHLITNYYWPLSYVSSEEFLNRPFLYRYWYIWPTFIVFRTRIYFGLILTEMVCIMGGLGVYPVFSQPQAGHGPTENFKKLKELGDPEELKKLEYNYEATHCLNAYEADFTPTMREAMKHWNITVQYWLANYIYKRFPYKKFRIHVTMLMSAVWHGVYTGYYLCIATVPIALMYEDIWVKLLLKNNTGLSLRISKLVILFLKMQMFSYQSVSFVLLELGKIFHYYNCVYHCIPILYVALYFLGHHLLKQKVLTEKRARQDNKKWELDDERAREKIN</sequence>
<dbReference type="GO" id="GO:0006661">
    <property type="term" value="P:phosphatidylinositol biosynthetic process"/>
    <property type="evidence" value="ECO:0007669"/>
    <property type="project" value="TreeGrafter"/>
</dbReference>
<dbReference type="GO" id="GO:0030258">
    <property type="term" value="P:lipid modification"/>
    <property type="evidence" value="ECO:0007669"/>
    <property type="project" value="TreeGrafter"/>
</dbReference>
<evidence type="ECO:0000256" key="2">
    <source>
        <dbReference type="ARBA" id="ARBA00005074"/>
    </source>
</evidence>